<dbReference type="InterPro" id="IPR002350">
    <property type="entry name" value="Kazal_dom"/>
</dbReference>
<gene>
    <name evidence="11 13" type="primary">Slco6d1</name>
</gene>
<feature type="domain" description="Kazal-like" evidence="10">
    <location>
        <begin position="476"/>
        <end position="531"/>
    </location>
</feature>
<reference evidence="11" key="2">
    <citation type="submission" date="2025-08" db="UniProtKB">
        <authorList>
            <consortium name="Ensembl"/>
        </authorList>
    </citation>
    <scope>IDENTIFICATION</scope>
    <source>
        <strain evidence="11">Brown Norway</strain>
    </source>
</reference>
<dbReference type="AlphaFoldDB" id="A0A0G2JWY3"/>
<feature type="transmembrane region" description="Helical" evidence="9">
    <location>
        <begin position="394"/>
        <end position="416"/>
    </location>
</feature>
<accession>A0A0G2JWY3</accession>
<dbReference type="Ensembl" id="ENSRNOT00000084398.3">
    <property type="protein sequence ID" value="ENSRNOP00000070061.1"/>
    <property type="gene ID" value="ENSRNOG00000031146.6"/>
</dbReference>
<dbReference type="AGR" id="RGD:1359388"/>
<dbReference type="SUPFAM" id="SSF103473">
    <property type="entry name" value="MFS general substrate transporter"/>
    <property type="match status" value="1"/>
</dbReference>
<dbReference type="GO" id="GO:0043252">
    <property type="term" value="P:sodium-independent organic anion transport"/>
    <property type="evidence" value="ECO:0000318"/>
    <property type="project" value="GO_Central"/>
</dbReference>
<reference evidence="11" key="1">
    <citation type="submission" date="2024-01" db="EMBL/GenBank/DDBJ databases">
        <title>GRCr8: a new rat reference genome assembly contstructed from accurate long reads and long range scaffolding.</title>
        <authorList>
            <person name="Doris P.A."/>
            <person name="Kalbfleisch T."/>
            <person name="Li K."/>
            <person name="Howe K."/>
            <person name="Wood J."/>
        </authorList>
    </citation>
    <scope>NUCLEOTIDE SEQUENCE [LARGE SCALE GENOMIC DNA]</scope>
    <source>
        <strain evidence="11">Brown Norway</strain>
    </source>
</reference>
<comment type="subcellular location">
    <subcellularLocation>
        <location evidence="1">Cell membrane</location>
        <topology evidence="1">Multi-pass membrane protein</topology>
    </subcellularLocation>
</comment>
<dbReference type="Pfam" id="PF03137">
    <property type="entry name" value="OATP"/>
    <property type="match status" value="1"/>
</dbReference>
<feature type="transmembrane region" description="Helical" evidence="9">
    <location>
        <begin position="562"/>
        <end position="584"/>
    </location>
</feature>
<dbReference type="InParanoid" id="A0A0G2JWY3"/>
<keyword evidence="8" id="KW-1015">Disulfide bond</keyword>
<dbReference type="PANTHER" id="PTHR11388:SF4">
    <property type="entry name" value="SOLUTE CARRIER ORGANIC ANION TRANSPORTER FAMILY, MEMBER 6D1"/>
    <property type="match status" value="1"/>
</dbReference>
<evidence type="ECO:0000256" key="3">
    <source>
        <dbReference type="ARBA" id="ARBA00022448"/>
    </source>
</evidence>
<proteinExistence type="inferred from homology"/>
<dbReference type="PROSITE" id="PS51465">
    <property type="entry name" value="KAZAL_2"/>
    <property type="match status" value="1"/>
</dbReference>
<dbReference type="Proteomes" id="UP000002494">
    <property type="component" value="Chromosome 9"/>
</dbReference>
<evidence type="ECO:0000313" key="12">
    <source>
        <dbReference type="Proteomes" id="UP000002494"/>
    </source>
</evidence>
<dbReference type="GeneID" id="367321"/>
<dbReference type="OrthoDB" id="5062115at2759"/>
<keyword evidence="3" id="KW-0813">Transport</keyword>
<evidence type="ECO:0000256" key="4">
    <source>
        <dbReference type="ARBA" id="ARBA00022475"/>
    </source>
</evidence>
<feature type="transmembrane region" description="Helical" evidence="9">
    <location>
        <begin position="210"/>
        <end position="234"/>
    </location>
</feature>
<organism evidence="11 12">
    <name type="scientific">Rattus norvegicus</name>
    <name type="common">Rat</name>
    <dbReference type="NCBI Taxonomy" id="10116"/>
    <lineage>
        <taxon>Eukaryota</taxon>
        <taxon>Metazoa</taxon>
        <taxon>Chordata</taxon>
        <taxon>Craniata</taxon>
        <taxon>Vertebrata</taxon>
        <taxon>Euteleostomi</taxon>
        <taxon>Mammalia</taxon>
        <taxon>Eutheria</taxon>
        <taxon>Euarchontoglires</taxon>
        <taxon>Glires</taxon>
        <taxon>Rodentia</taxon>
        <taxon>Myomorpha</taxon>
        <taxon>Muroidea</taxon>
        <taxon>Muridae</taxon>
        <taxon>Murinae</taxon>
        <taxon>Rattus</taxon>
    </lineage>
</organism>
<protein>
    <submittedName>
        <fullName evidence="11">Solute carrier organic anion transporter family, member 6d1</fullName>
    </submittedName>
</protein>
<dbReference type="GO" id="GO:0015347">
    <property type="term" value="F:sodium-independent organic anion transmembrane transporter activity"/>
    <property type="evidence" value="ECO:0000318"/>
    <property type="project" value="GO_Central"/>
</dbReference>
<keyword evidence="4" id="KW-1003">Cell membrane</keyword>
<comment type="similarity">
    <text evidence="2">Belongs to the organo anion transporter (TC 2.A.60) family.</text>
</comment>
<name>A0A0G2JWY3_RAT</name>
<dbReference type="Bgee" id="ENSRNOG00000031146">
    <property type="expression patterns" value="Expressed in testis"/>
</dbReference>
<evidence type="ECO:0000313" key="11">
    <source>
        <dbReference type="Ensembl" id="ENSRNOP00000070061.1"/>
    </source>
</evidence>
<dbReference type="RGD" id="1359388">
    <property type="gene designation" value="Slco6d1"/>
</dbReference>
<dbReference type="PANTHER" id="PTHR11388">
    <property type="entry name" value="ORGANIC ANION TRANSPORTER"/>
    <property type="match status" value="1"/>
</dbReference>
<dbReference type="GeneTree" id="ENSGT01150000286985"/>
<sequence>MDKVKNRTSNRVEQVPVVEGDEHRETAHPRKIETYMKTVPRAMKKFADIPEEKMPHSQFSDSLEEGSFGLGPLVFPCLQRFNNINCFLTAYFLGTMAHGMIFGLVDQSLKVYVSELSPSKLETLTMGSGDDLAAFLVSLVGAHFGGRGNRVRWMVAACFVTGLASMVFAIPFFNYEIIKLGTVTDELCIEGKKTTKVCERTVIPHKSTCIAFFNFGQFLHGIAGMPFYLLAFSFIFDHVPTCSSGLYLAIADTALSVGYVLGYLVGIRNRMFPVKEDMKAVGHVQQFRILQRNWWRSYFAVAVFAFCTTLPLSCFPSRLRGAQQIRLEKSKEPPTIDRRLKDKEIQPGLKGVLHAIWCLLRNPLVLTQTFCQVTKSLTLKSSGYFLPKFLQSHFLIVPTNASILTGMFVLPGALIGRFLGGYIVDRLQMSTKVVLKFMMVSSFISVVLFLLTFFWSCETAGFAGINDDYDGLGKLGNFTAPCNEYCGCTMTDYSTICGRDEKQYFSACFAGCRASKPLRKEKAYYNCSCIKEGLTAPDDDGQFFDAVSGTCNTKCLTLPLLFAFYFAATVFSNFCSVPSFMIVLKSVPASWNSMSLGVTYTIWRFLGSVPDHLLFESTSDYTCNFWDINSCGEKGRCWIYNKKNLLFTFQSTWISMQISTGLLCLYGIYRHDYVVKEKNKSLPIHVKDEKEKEKKSLISN</sequence>
<dbReference type="InterPro" id="IPR004156">
    <property type="entry name" value="OATP"/>
</dbReference>
<dbReference type="InterPro" id="IPR036259">
    <property type="entry name" value="MFS_trans_sf"/>
</dbReference>
<dbReference type="SUPFAM" id="SSF100895">
    <property type="entry name" value="Kazal-type serine protease inhibitors"/>
    <property type="match status" value="1"/>
</dbReference>
<dbReference type="Gene3D" id="1.20.1250.20">
    <property type="entry name" value="MFS general substrate transporter like domains"/>
    <property type="match status" value="1"/>
</dbReference>
<dbReference type="SMR" id="A0A0G2JWY3"/>
<reference evidence="11" key="3">
    <citation type="submission" date="2025-09" db="UniProtKB">
        <authorList>
            <consortium name="Ensembl"/>
        </authorList>
    </citation>
    <scope>IDENTIFICATION</scope>
    <source>
        <strain evidence="11">Brown Norway</strain>
    </source>
</reference>
<dbReference type="Pfam" id="PF07648">
    <property type="entry name" value="Kazal_2"/>
    <property type="match status" value="1"/>
</dbReference>
<evidence type="ECO:0000313" key="13">
    <source>
        <dbReference type="RGD" id="1359388"/>
    </source>
</evidence>
<feature type="transmembrane region" description="Helical" evidence="9">
    <location>
        <begin position="86"/>
        <end position="105"/>
    </location>
</feature>
<evidence type="ECO:0000259" key="10">
    <source>
        <dbReference type="PROSITE" id="PS51465"/>
    </source>
</evidence>
<feature type="transmembrane region" description="Helical" evidence="9">
    <location>
        <begin position="437"/>
        <end position="456"/>
    </location>
</feature>
<evidence type="ECO:0000256" key="1">
    <source>
        <dbReference type="ARBA" id="ARBA00004651"/>
    </source>
</evidence>
<dbReference type="RefSeq" id="NP_001397194.1">
    <property type="nucleotide sequence ID" value="NM_001410265.1"/>
</dbReference>
<keyword evidence="7 9" id="KW-0472">Membrane</keyword>
<dbReference type="InterPro" id="IPR036058">
    <property type="entry name" value="Kazal_dom_sf"/>
</dbReference>
<keyword evidence="6 9" id="KW-1133">Transmembrane helix</keyword>
<evidence type="ECO:0000256" key="2">
    <source>
        <dbReference type="ARBA" id="ARBA00009657"/>
    </source>
</evidence>
<keyword evidence="12" id="KW-1185">Reference proteome</keyword>
<dbReference type="KEGG" id="rno:367321"/>
<dbReference type="FunFam" id="1.20.1250.20:FF:000754">
    <property type="entry name" value="Solute carrier organic anion transporter family member"/>
    <property type="match status" value="1"/>
</dbReference>
<keyword evidence="5 9" id="KW-0812">Transmembrane</keyword>
<feature type="transmembrane region" description="Helical" evidence="9">
    <location>
        <begin position="298"/>
        <end position="319"/>
    </location>
</feature>
<dbReference type="ExpressionAtlas" id="A0A0G2JWY3">
    <property type="expression patterns" value="baseline"/>
</dbReference>
<dbReference type="STRING" id="10116.ENSRNOP00000070061"/>
<evidence type="ECO:0000256" key="7">
    <source>
        <dbReference type="ARBA" id="ARBA00023136"/>
    </source>
</evidence>
<evidence type="ECO:0000256" key="5">
    <source>
        <dbReference type="ARBA" id="ARBA00022692"/>
    </source>
</evidence>
<evidence type="ECO:0000256" key="6">
    <source>
        <dbReference type="ARBA" id="ARBA00022989"/>
    </source>
</evidence>
<dbReference type="CTD" id="70866"/>
<feature type="transmembrane region" description="Helical" evidence="9">
    <location>
        <begin position="246"/>
        <end position="265"/>
    </location>
</feature>
<dbReference type="OMA" id="DASSCLM"/>
<dbReference type="GO" id="GO:0016323">
    <property type="term" value="C:basolateral plasma membrane"/>
    <property type="evidence" value="ECO:0000318"/>
    <property type="project" value="GO_Central"/>
</dbReference>
<evidence type="ECO:0000256" key="9">
    <source>
        <dbReference type="SAM" id="Phobius"/>
    </source>
</evidence>
<evidence type="ECO:0000256" key="8">
    <source>
        <dbReference type="ARBA" id="ARBA00023157"/>
    </source>
</evidence>
<feature type="transmembrane region" description="Helical" evidence="9">
    <location>
        <begin position="153"/>
        <end position="173"/>
    </location>
</feature>